<evidence type="ECO:0000313" key="10">
    <source>
        <dbReference type="EMBL" id="GAG42830.1"/>
    </source>
</evidence>
<comment type="catalytic activity">
    <reaction evidence="1">
        <text>D-ribulose 5-phosphate = D-xylulose 5-phosphate</text>
        <dbReference type="Rhea" id="RHEA:13677"/>
        <dbReference type="ChEBI" id="CHEBI:57737"/>
        <dbReference type="ChEBI" id="CHEBI:58121"/>
        <dbReference type="EC" id="5.1.3.1"/>
    </reaction>
</comment>
<dbReference type="EMBL" id="BARS01053769">
    <property type="protein sequence ID" value="GAG42830.1"/>
    <property type="molecule type" value="Genomic_DNA"/>
</dbReference>
<comment type="similarity">
    <text evidence="6">Belongs to the ribulose-phosphate 3-epimerase family.</text>
</comment>
<dbReference type="NCBIfam" id="NF004076">
    <property type="entry name" value="PRK05581.1-4"/>
    <property type="match status" value="1"/>
</dbReference>
<comment type="cofactor">
    <cofactor evidence="2">
        <name>Mn(2+)</name>
        <dbReference type="ChEBI" id="CHEBI:29035"/>
    </cofactor>
</comment>
<evidence type="ECO:0000256" key="4">
    <source>
        <dbReference type="ARBA" id="ARBA00001947"/>
    </source>
</evidence>
<evidence type="ECO:0000256" key="3">
    <source>
        <dbReference type="ARBA" id="ARBA00001941"/>
    </source>
</evidence>
<evidence type="ECO:0000256" key="2">
    <source>
        <dbReference type="ARBA" id="ARBA00001936"/>
    </source>
</evidence>
<dbReference type="CDD" id="cd00429">
    <property type="entry name" value="RPE"/>
    <property type="match status" value="1"/>
</dbReference>
<dbReference type="GO" id="GO:0046872">
    <property type="term" value="F:metal ion binding"/>
    <property type="evidence" value="ECO:0007669"/>
    <property type="project" value="UniProtKB-KW"/>
</dbReference>
<dbReference type="PANTHER" id="PTHR11749">
    <property type="entry name" value="RIBULOSE-5-PHOSPHATE-3-EPIMERASE"/>
    <property type="match status" value="1"/>
</dbReference>
<evidence type="ECO:0000256" key="5">
    <source>
        <dbReference type="ARBA" id="ARBA00001954"/>
    </source>
</evidence>
<comment type="cofactor">
    <cofactor evidence="5">
        <name>Fe(2+)</name>
        <dbReference type="ChEBI" id="CHEBI:29033"/>
    </cofactor>
</comment>
<dbReference type="AlphaFoldDB" id="X0XI62"/>
<comment type="caution">
    <text evidence="10">The sequence shown here is derived from an EMBL/GenBank/DDBJ whole genome shotgun (WGS) entry which is preliminary data.</text>
</comment>
<dbReference type="GO" id="GO:0004750">
    <property type="term" value="F:D-ribulose-phosphate 3-epimerase activity"/>
    <property type="evidence" value="ECO:0007669"/>
    <property type="project" value="UniProtKB-EC"/>
</dbReference>
<gene>
    <name evidence="10" type="ORF">S01H1_79719</name>
</gene>
<comment type="cofactor">
    <cofactor evidence="3">
        <name>Co(2+)</name>
        <dbReference type="ChEBI" id="CHEBI:48828"/>
    </cofactor>
</comment>
<feature type="non-terminal residue" evidence="10">
    <location>
        <position position="1"/>
    </location>
</feature>
<accession>X0XI62</accession>
<reference evidence="10" key="1">
    <citation type="journal article" date="2014" name="Front. Microbiol.">
        <title>High frequency of phylogenetically diverse reductive dehalogenase-homologous genes in deep subseafloor sedimentary metagenomes.</title>
        <authorList>
            <person name="Kawai M."/>
            <person name="Futagami T."/>
            <person name="Toyoda A."/>
            <person name="Takaki Y."/>
            <person name="Nishi S."/>
            <person name="Hori S."/>
            <person name="Arai W."/>
            <person name="Tsubouchi T."/>
            <person name="Morono Y."/>
            <person name="Uchiyama I."/>
            <person name="Ito T."/>
            <person name="Fujiyama A."/>
            <person name="Inagaki F."/>
            <person name="Takami H."/>
        </authorList>
    </citation>
    <scope>NUCLEOTIDE SEQUENCE</scope>
    <source>
        <strain evidence="10">Expedition CK06-06</strain>
    </source>
</reference>
<dbReference type="GO" id="GO:0006098">
    <property type="term" value="P:pentose-phosphate shunt"/>
    <property type="evidence" value="ECO:0007669"/>
    <property type="project" value="InterPro"/>
</dbReference>
<dbReference type="Gene3D" id="3.20.20.70">
    <property type="entry name" value="Aldolase class I"/>
    <property type="match status" value="1"/>
</dbReference>
<evidence type="ECO:0000256" key="6">
    <source>
        <dbReference type="ARBA" id="ARBA00009541"/>
    </source>
</evidence>
<evidence type="ECO:0000256" key="7">
    <source>
        <dbReference type="ARBA" id="ARBA00013188"/>
    </source>
</evidence>
<evidence type="ECO:0000256" key="9">
    <source>
        <dbReference type="ARBA" id="ARBA00023235"/>
    </source>
</evidence>
<proteinExistence type="inferred from homology"/>
<protein>
    <recommendedName>
        <fullName evidence="7">ribulose-phosphate 3-epimerase</fullName>
        <ecNumber evidence="7">5.1.3.1</ecNumber>
    </recommendedName>
</protein>
<dbReference type="NCBIfam" id="TIGR01163">
    <property type="entry name" value="rpe"/>
    <property type="match status" value="1"/>
</dbReference>
<dbReference type="InterPro" id="IPR011060">
    <property type="entry name" value="RibuloseP-bd_barrel"/>
</dbReference>
<evidence type="ECO:0000256" key="8">
    <source>
        <dbReference type="ARBA" id="ARBA00022723"/>
    </source>
</evidence>
<dbReference type="InterPro" id="IPR000056">
    <property type="entry name" value="Ribul_P_3_epim-like"/>
</dbReference>
<name>X0XI62_9ZZZZ</name>
<keyword evidence="9" id="KW-0413">Isomerase</keyword>
<dbReference type="SUPFAM" id="SSF51366">
    <property type="entry name" value="Ribulose-phoshate binding barrel"/>
    <property type="match status" value="1"/>
</dbReference>
<dbReference type="InterPro" id="IPR013785">
    <property type="entry name" value="Aldolase_TIM"/>
</dbReference>
<sequence>LMCADPLNLEKDIRELEKAHIDLLHIDVMDGHFVPNLTLGPDFLRTARKRTNLIIDVHLMIENPEEFIPTFVDAGSDMISIHVETGPDPLKVLRKIKKAGRLAGVALNPTTSLSKVEGLLEEVSYVLLMMVPPGFSGQRLVSSAVPKIGNLKRLLEERGLTRDIEVDGNVSFTHAPRMVEEGATILVCGTSSVFHPHLSISEGVKKLKNAITK</sequence>
<organism evidence="10">
    <name type="scientific">marine sediment metagenome</name>
    <dbReference type="NCBI Taxonomy" id="412755"/>
    <lineage>
        <taxon>unclassified sequences</taxon>
        <taxon>metagenomes</taxon>
        <taxon>ecological metagenomes</taxon>
    </lineage>
</organism>
<dbReference type="GO" id="GO:0005975">
    <property type="term" value="P:carbohydrate metabolic process"/>
    <property type="evidence" value="ECO:0007669"/>
    <property type="project" value="InterPro"/>
</dbReference>
<evidence type="ECO:0000256" key="1">
    <source>
        <dbReference type="ARBA" id="ARBA00001782"/>
    </source>
</evidence>
<dbReference type="PROSITE" id="PS01085">
    <property type="entry name" value="RIBUL_P_3_EPIMER_1"/>
    <property type="match status" value="1"/>
</dbReference>
<keyword evidence="8" id="KW-0479">Metal-binding</keyword>
<dbReference type="InterPro" id="IPR026019">
    <property type="entry name" value="Ribul_P_3_epim"/>
</dbReference>
<dbReference type="EC" id="5.1.3.1" evidence="7"/>
<comment type="cofactor">
    <cofactor evidence="4">
        <name>Zn(2+)</name>
        <dbReference type="ChEBI" id="CHEBI:29105"/>
    </cofactor>
</comment>
<dbReference type="Pfam" id="PF00834">
    <property type="entry name" value="Ribul_P_3_epim"/>
    <property type="match status" value="1"/>
</dbReference>